<keyword evidence="4" id="KW-0805">Transcription regulation</keyword>
<evidence type="ECO:0000256" key="2">
    <source>
        <dbReference type="ARBA" id="ARBA00022553"/>
    </source>
</evidence>
<feature type="domain" description="Response regulatory" evidence="10">
    <location>
        <begin position="4"/>
        <end position="117"/>
    </location>
</feature>
<keyword evidence="5 9" id="KW-0238">DNA-binding</keyword>
<dbReference type="InterPro" id="IPR036388">
    <property type="entry name" value="WH-like_DNA-bd_sf"/>
</dbReference>
<proteinExistence type="predicted"/>
<name>A0A267MMM0_9FIRM</name>
<dbReference type="PANTHER" id="PTHR48111:SF1">
    <property type="entry name" value="TWO-COMPONENT RESPONSE REGULATOR ORR33"/>
    <property type="match status" value="1"/>
</dbReference>
<feature type="DNA-binding region" description="OmpR/PhoB-type" evidence="9">
    <location>
        <begin position="128"/>
        <end position="224"/>
    </location>
</feature>
<keyword evidence="13" id="KW-1185">Reference proteome</keyword>
<evidence type="ECO:0000256" key="7">
    <source>
        <dbReference type="ARBA" id="ARBA00024867"/>
    </source>
</evidence>
<dbReference type="OrthoDB" id="9790442at2"/>
<dbReference type="GO" id="GO:0000156">
    <property type="term" value="F:phosphorelay response regulator activity"/>
    <property type="evidence" value="ECO:0007669"/>
    <property type="project" value="TreeGrafter"/>
</dbReference>
<dbReference type="SUPFAM" id="SSF52172">
    <property type="entry name" value="CheY-like"/>
    <property type="match status" value="1"/>
</dbReference>
<dbReference type="InterPro" id="IPR001789">
    <property type="entry name" value="Sig_transdc_resp-reg_receiver"/>
</dbReference>
<dbReference type="RefSeq" id="WP_095132364.1">
    <property type="nucleotide sequence ID" value="NZ_NIBG01000004.1"/>
</dbReference>
<evidence type="ECO:0000259" key="10">
    <source>
        <dbReference type="PROSITE" id="PS50110"/>
    </source>
</evidence>
<evidence type="ECO:0000259" key="11">
    <source>
        <dbReference type="PROSITE" id="PS51755"/>
    </source>
</evidence>
<keyword evidence="3" id="KW-0902">Two-component regulatory system</keyword>
<evidence type="ECO:0000256" key="4">
    <source>
        <dbReference type="ARBA" id="ARBA00023015"/>
    </source>
</evidence>
<dbReference type="FunFam" id="1.10.10.10:FF:000018">
    <property type="entry name" value="DNA-binding response regulator ResD"/>
    <property type="match status" value="1"/>
</dbReference>
<dbReference type="Pfam" id="PF00486">
    <property type="entry name" value="Trans_reg_C"/>
    <property type="match status" value="1"/>
</dbReference>
<dbReference type="FunFam" id="3.40.50.2300:FF:000001">
    <property type="entry name" value="DNA-binding response regulator PhoB"/>
    <property type="match status" value="1"/>
</dbReference>
<comment type="function">
    <text evidence="7">May play the central regulatory role in sporulation. It may be an element of the effector pathway responsible for the activation of sporulation genes in response to nutritional stress. Spo0A may act in concert with spo0H (a sigma factor) to control the expression of some genes that are critical to the sporulation process.</text>
</comment>
<organism evidence="12 13">
    <name type="scientific">Anaeromicrobium sediminis</name>
    <dbReference type="NCBI Taxonomy" id="1478221"/>
    <lineage>
        <taxon>Bacteria</taxon>
        <taxon>Bacillati</taxon>
        <taxon>Bacillota</taxon>
        <taxon>Clostridia</taxon>
        <taxon>Peptostreptococcales</taxon>
        <taxon>Thermotaleaceae</taxon>
        <taxon>Anaeromicrobium</taxon>
    </lineage>
</organism>
<evidence type="ECO:0000256" key="6">
    <source>
        <dbReference type="ARBA" id="ARBA00023163"/>
    </source>
</evidence>
<dbReference type="AlphaFoldDB" id="A0A267MMM0"/>
<sequence>MKKRILVVDDESKFRDIIRIFLENEGYSVDEATSGTDALNKLYEHNYSLVLLDVTMPEMDGWHVCRRIKDDSSIPVIMITARETEYEKLFGFQLGIDDYITKPFSPSEMVARVKVVLRRICNTPNHEKNTLKIGGLKINNLSKKVYLEDNELVITPKEFNLLMFFAQNPNIAYSRDQILNKVWGYDFIGDLRTVDTHIKQLRSKLGKSKNYISTIWGYGYKFNAES</sequence>
<dbReference type="GO" id="GO:0005829">
    <property type="term" value="C:cytosol"/>
    <property type="evidence" value="ECO:0007669"/>
    <property type="project" value="TreeGrafter"/>
</dbReference>
<gene>
    <name evidence="12" type="ORF">CCE28_07020</name>
</gene>
<evidence type="ECO:0000256" key="5">
    <source>
        <dbReference type="ARBA" id="ARBA00023125"/>
    </source>
</evidence>
<dbReference type="SMART" id="SM00862">
    <property type="entry name" value="Trans_reg_C"/>
    <property type="match status" value="1"/>
</dbReference>
<feature type="modified residue" description="4-aspartylphosphate" evidence="8">
    <location>
        <position position="53"/>
    </location>
</feature>
<keyword evidence="2 8" id="KW-0597">Phosphoprotein</keyword>
<evidence type="ECO:0000256" key="1">
    <source>
        <dbReference type="ARBA" id="ARBA00018672"/>
    </source>
</evidence>
<dbReference type="Gene3D" id="6.10.250.690">
    <property type="match status" value="1"/>
</dbReference>
<dbReference type="PROSITE" id="PS50110">
    <property type="entry name" value="RESPONSE_REGULATORY"/>
    <property type="match status" value="1"/>
</dbReference>
<evidence type="ECO:0000313" key="12">
    <source>
        <dbReference type="EMBL" id="PAB60115.1"/>
    </source>
</evidence>
<feature type="domain" description="OmpR/PhoB-type" evidence="11">
    <location>
        <begin position="128"/>
        <end position="224"/>
    </location>
</feature>
<keyword evidence="6" id="KW-0804">Transcription</keyword>
<dbReference type="SMART" id="SM00448">
    <property type="entry name" value="REC"/>
    <property type="match status" value="1"/>
</dbReference>
<dbReference type="GO" id="GO:0032993">
    <property type="term" value="C:protein-DNA complex"/>
    <property type="evidence" value="ECO:0007669"/>
    <property type="project" value="TreeGrafter"/>
</dbReference>
<dbReference type="InterPro" id="IPR011006">
    <property type="entry name" value="CheY-like_superfamily"/>
</dbReference>
<evidence type="ECO:0000256" key="3">
    <source>
        <dbReference type="ARBA" id="ARBA00023012"/>
    </source>
</evidence>
<reference evidence="12 13" key="1">
    <citation type="submission" date="2017-06" db="EMBL/GenBank/DDBJ databases">
        <title>Draft genome sequence of anaerobic fermentative bacterium Anaeromicrobium sediminis DY2726D isolated from West Pacific Ocean sediments.</title>
        <authorList>
            <person name="Zeng X."/>
        </authorList>
    </citation>
    <scope>NUCLEOTIDE SEQUENCE [LARGE SCALE GENOMIC DNA]</scope>
    <source>
        <strain evidence="12 13">DY2726D</strain>
    </source>
</reference>
<dbReference type="Pfam" id="PF00072">
    <property type="entry name" value="Response_reg"/>
    <property type="match status" value="1"/>
</dbReference>
<dbReference type="PANTHER" id="PTHR48111">
    <property type="entry name" value="REGULATOR OF RPOS"/>
    <property type="match status" value="1"/>
</dbReference>
<dbReference type="CDD" id="cd17574">
    <property type="entry name" value="REC_OmpR"/>
    <property type="match status" value="1"/>
</dbReference>
<dbReference type="InterPro" id="IPR039420">
    <property type="entry name" value="WalR-like"/>
</dbReference>
<protein>
    <recommendedName>
        <fullName evidence="1">Stage 0 sporulation protein A homolog</fullName>
    </recommendedName>
</protein>
<evidence type="ECO:0000256" key="9">
    <source>
        <dbReference type="PROSITE-ProRule" id="PRU01091"/>
    </source>
</evidence>
<dbReference type="GO" id="GO:0000976">
    <property type="term" value="F:transcription cis-regulatory region binding"/>
    <property type="evidence" value="ECO:0007669"/>
    <property type="project" value="TreeGrafter"/>
</dbReference>
<dbReference type="GO" id="GO:0006355">
    <property type="term" value="P:regulation of DNA-templated transcription"/>
    <property type="evidence" value="ECO:0007669"/>
    <property type="project" value="InterPro"/>
</dbReference>
<dbReference type="Gene3D" id="1.10.10.10">
    <property type="entry name" value="Winged helix-like DNA-binding domain superfamily/Winged helix DNA-binding domain"/>
    <property type="match status" value="1"/>
</dbReference>
<dbReference type="Proteomes" id="UP000216024">
    <property type="component" value="Unassembled WGS sequence"/>
</dbReference>
<accession>A0A267MMM0</accession>
<evidence type="ECO:0000313" key="13">
    <source>
        <dbReference type="Proteomes" id="UP000216024"/>
    </source>
</evidence>
<dbReference type="Gene3D" id="3.40.50.2300">
    <property type="match status" value="1"/>
</dbReference>
<comment type="caution">
    <text evidence="12">The sequence shown here is derived from an EMBL/GenBank/DDBJ whole genome shotgun (WGS) entry which is preliminary data.</text>
</comment>
<dbReference type="EMBL" id="NIBG01000004">
    <property type="protein sequence ID" value="PAB60115.1"/>
    <property type="molecule type" value="Genomic_DNA"/>
</dbReference>
<dbReference type="CDD" id="cd00383">
    <property type="entry name" value="trans_reg_C"/>
    <property type="match status" value="1"/>
</dbReference>
<evidence type="ECO:0000256" key="8">
    <source>
        <dbReference type="PROSITE-ProRule" id="PRU00169"/>
    </source>
</evidence>
<dbReference type="InterPro" id="IPR001867">
    <property type="entry name" value="OmpR/PhoB-type_DNA-bd"/>
</dbReference>
<dbReference type="PROSITE" id="PS51755">
    <property type="entry name" value="OMPR_PHOB"/>
    <property type="match status" value="1"/>
</dbReference>